<feature type="compositionally biased region" description="Polar residues" evidence="2">
    <location>
        <begin position="32"/>
        <end position="48"/>
    </location>
</feature>
<dbReference type="Pfam" id="PF24883">
    <property type="entry name" value="NPHP3_N"/>
    <property type="match status" value="1"/>
</dbReference>
<evidence type="ECO:0000256" key="2">
    <source>
        <dbReference type="SAM" id="MobiDB-lite"/>
    </source>
</evidence>
<evidence type="ECO:0000256" key="1">
    <source>
        <dbReference type="ARBA" id="ARBA00022737"/>
    </source>
</evidence>
<reference evidence="4 5" key="1">
    <citation type="journal article" name="Sci. Rep.">
        <title>Telomere-to-telomere assembled and centromere annotated genomes of the two main subspecies of the button mushroom Agaricus bisporus reveal especially polymorphic chromosome ends.</title>
        <authorList>
            <person name="Sonnenberg A.S.M."/>
            <person name="Sedaghat-Telgerd N."/>
            <person name="Lavrijssen B."/>
            <person name="Ohm R.A."/>
            <person name="Hendrickx P.M."/>
            <person name="Scholtmeijer K."/>
            <person name="Baars J.J.P."/>
            <person name="van Peer A."/>
        </authorList>
    </citation>
    <scope>NUCLEOTIDE SEQUENCE [LARGE SCALE GENOMIC DNA]</scope>
    <source>
        <strain evidence="4 5">H119_p4</strain>
    </source>
</reference>
<accession>A0A8H7FBW0</accession>
<keyword evidence="1" id="KW-0677">Repeat</keyword>
<evidence type="ECO:0000259" key="3">
    <source>
        <dbReference type="Pfam" id="PF24883"/>
    </source>
</evidence>
<gene>
    <name evidence="4" type="ORF">Agabi119p4_1016</name>
</gene>
<feature type="domain" description="Nephrocystin 3-like N-terminal" evidence="3">
    <location>
        <begin position="253"/>
        <end position="404"/>
    </location>
</feature>
<organism evidence="4 5">
    <name type="scientific">Agaricus bisporus var. burnettii</name>
    <dbReference type="NCBI Taxonomy" id="192524"/>
    <lineage>
        <taxon>Eukaryota</taxon>
        <taxon>Fungi</taxon>
        <taxon>Dikarya</taxon>
        <taxon>Basidiomycota</taxon>
        <taxon>Agaricomycotina</taxon>
        <taxon>Agaricomycetes</taxon>
        <taxon>Agaricomycetidae</taxon>
        <taxon>Agaricales</taxon>
        <taxon>Agaricineae</taxon>
        <taxon>Agaricaceae</taxon>
        <taxon>Agaricus</taxon>
    </lineage>
</organism>
<dbReference type="Gene3D" id="3.40.50.300">
    <property type="entry name" value="P-loop containing nucleotide triphosphate hydrolases"/>
    <property type="match status" value="1"/>
</dbReference>
<dbReference type="InterPro" id="IPR056884">
    <property type="entry name" value="NPHP3-like_N"/>
</dbReference>
<proteinExistence type="predicted"/>
<dbReference type="AlphaFoldDB" id="A0A8H7FBW0"/>
<feature type="region of interest" description="Disordered" evidence="2">
    <location>
        <begin position="15"/>
        <end position="82"/>
    </location>
</feature>
<dbReference type="PANTHER" id="PTHR10039:SF14">
    <property type="entry name" value="NACHT DOMAIN-CONTAINING PROTEIN"/>
    <property type="match status" value="1"/>
</dbReference>
<dbReference type="SUPFAM" id="SSF52540">
    <property type="entry name" value="P-loop containing nucleoside triphosphate hydrolases"/>
    <property type="match status" value="1"/>
</dbReference>
<name>A0A8H7FBW0_AGABI</name>
<evidence type="ECO:0000313" key="4">
    <source>
        <dbReference type="EMBL" id="KAF7784851.1"/>
    </source>
</evidence>
<dbReference type="PANTHER" id="PTHR10039">
    <property type="entry name" value="AMELOGENIN"/>
    <property type="match status" value="1"/>
</dbReference>
<dbReference type="InterPro" id="IPR027417">
    <property type="entry name" value="P-loop_NTPase"/>
</dbReference>
<dbReference type="EMBL" id="JABXXO010000001">
    <property type="protein sequence ID" value="KAF7784851.1"/>
    <property type="molecule type" value="Genomic_DNA"/>
</dbReference>
<evidence type="ECO:0000313" key="5">
    <source>
        <dbReference type="Proteomes" id="UP000629468"/>
    </source>
</evidence>
<dbReference type="Proteomes" id="UP000629468">
    <property type="component" value="Unassembled WGS sequence"/>
</dbReference>
<comment type="caution">
    <text evidence="4">The sequence shown here is derived from an EMBL/GenBank/DDBJ whole genome shotgun (WGS) entry which is preliminary data.</text>
</comment>
<sequence>MPTFSFHRPVFLRFRRSRSRSPNPLPADDTAASPSPSVDRSRVLSSCPPSKFIPSEQDVNVAPSNSLNTAPDEFGGPGQPSWASQPVASIDLASSNTVYVSSPRGSVVQQDIHVVLPSKLRDSNQDQQSLAPLPLSYRHAASSQQSFNFEPLILQAGQDLPPRQRQNQGAFNQAHNFTVTGSTFVDGNITFMNNISTTYSSNTTSNNSMEKLLKETIPGAASDSSARDPPPRCHPGTRLAILDRCLWFIAHCSREKKIRWVVGAAGVGKSAIMQNVTESPKLQVTCHVSVFFSINGCNDGTKAIITLSYQLAAKSAPYRQLIESEIARDPSLLQASMRVQFEKFIVEPFIHKSQLLNSAERILVVVDGLDECNNRDTQLQLLRLISEFCIKYPSSPIVWLIASRPEQHITSFFSSAHVMTAYEKEEIVIDSDEACADVERYLRHKLKEIKDASYSFDPHSEWPEERDLWKLASASGGLFAYAHTIIRYIDDSKIGNPVSQLSDVLKVIDHHPMSGVPREDHPVALLDALYARILSNVPDRVFIHTRKLILALVSDWGEALYAKGNFVELCNWLGITPDEAYAAVNLLHCVFRIPKRDEAQLEGIEPFHKSFIDYVSDFSRSGFSRNIEREAQQLKTECAFRILNEAPNGIDFGDVDYAFVYGTLGRGPGTGDTISLTWPVGIKVAWANNLTRLKIYKMSVGVVAKSIELGDPTFRSSFCIRLLTTWLVGYDHFQYHLLHELVFDESRRHEFMMDGILNRIPVGAVNISNGLIEVRLRFRRPAIIVTKTSDPWYLSCLVSRTSEFATIYDSSSVVQHERKGEWEEGKDQDWKTSSYGCNSCYKWFKNQLASLQTHSPERMVTVLFTCAGKCCVEFRFVDPDDGISEWTCWLSIWLTLEERKKYGSIV</sequence>
<protein>
    <recommendedName>
        <fullName evidence="3">Nephrocystin 3-like N-terminal domain-containing protein</fullName>
    </recommendedName>
</protein>